<dbReference type="AlphaFoldDB" id="A0A7C8I8E4"/>
<gene>
    <name evidence="18" type="ORF">BDV95DRAFT_576618</name>
</gene>
<dbReference type="InterPro" id="IPR005103">
    <property type="entry name" value="AA9_LPMO"/>
</dbReference>
<proteinExistence type="inferred from homology"/>
<evidence type="ECO:0000256" key="14">
    <source>
        <dbReference type="ARBA" id="ARBA00045077"/>
    </source>
</evidence>
<feature type="domain" description="Auxiliary Activity family 9 catalytic" evidence="17">
    <location>
        <begin position="20"/>
        <end position="282"/>
    </location>
</feature>
<evidence type="ECO:0000256" key="7">
    <source>
        <dbReference type="ARBA" id="ARBA00023002"/>
    </source>
</evidence>
<evidence type="ECO:0000256" key="5">
    <source>
        <dbReference type="ARBA" id="ARBA00022729"/>
    </source>
</evidence>
<feature type="signal peptide" evidence="16">
    <location>
        <begin position="1"/>
        <end position="19"/>
    </location>
</feature>
<organism evidence="18 19">
    <name type="scientific">Massariosphaeria phaeospora</name>
    <dbReference type="NCBI Taxonomy" id="100035"/>
    <lineage>
        <taxon>Eukaryota</taxon>
        <taxon>Fungi</taxon>
        <taxon>Dikarya</taxon>
        <taxon>Ascomycota</taxon>
        <taxon>Pezizomycotina</taxon>
        <taxon>Dothideomycetes</taxon>
        <taxon>Pleosporomycetidae</taxon>
        <taxon>Pleosporales</taxon>
        <taxon>Pleosporales incertae sedis</taxon>
        <taxon>Massariosphaeria</taxon>
    </lineage>
</organism>
<evidence type="ECO:0000256" key="15">
    <source>
        <dbReference type="ARBA" id="ARBA00047174"/>
    </source>
</evidence>
<dbReference type="GO" id="GO:0016787">
    <property type="term" value="F:hydrolase activity"/>
    <property type="evidence" value="ECO:0007669"/>
    <property type="project" value="UniProtKB-KW"/>
</dbReference>
<evidence type="ECO:0000256" key="6">
    <source>
        <dbReference type="ARBA" id="ARBA00023001"/>
    </source>
</evidence>
<dbReference type="GO" id="GO:0046872">
    <property type="term" value="F:metal ion binding"/>
    <property type="evidence" value="ECO:0007669"/>
    <property type="project" value="UniProtKB-KW"/>
</dbReference>
<evidence type="ECO:0000256" key="8">
    <source>
        <dbReference type="ARBA" id="ARBA00023008"/>
    </source>
</evidence>
<evidence type="ECO:0000256" key="2">
    <source>
        <dbReference type="ARBA" id="ARBA00004613"/>
    </source>
</evidence>
<keyword evidence="5 16" id="KW-0732">Signal</keyword>
<dbReference type="Pfam" id="PF03443">
    <property type="entry name" value="AA9"/>
    <property type="match status" value="1"/>
</dbReference>
<feature type="chain" id="PRO_5028830650" description="lytic cellulose monooxygenase (C4-dehydrogenating)" evidence="16">
    <location>
        <begin position="20"/>
        <end position="316"/>
    </location>
</feature>
<keyword evidence="12" id="KW-0624">Polysaccharide degradation</keyword>
<dbReference type="EMBL" id="JAADJZ010000015">
    <property type="protein sequence ID" value="KAF2869913.1"/>
    <property type="molecule type" value="Genomic_DNA"/>
</dbReference>
<comment type="cofactor">
    <cofactor evidence="1">
        <name>Cu(2+)</name>
        <dbReference type="ChEBI" id="CHEBI:29036"/>
    </cofactor>
</comment>
<evidence type="ECO:0000256" key="1">
    <source>
        <dbReference type="ARBA" id="ARBA00001973"/>
    </source>
</evidence>
<evidence type="ECO:0000256" key="13">
    <source>
        <dbReference type="ARBA" id="ARBA00044502"/>
    </source>
</evidence>
<dbReference type="GO" id="GO:0005576">
    <property type="term" value="C:extracellular region"/>
    <property type="evidence" value="ECO:0007669"/>
    <property type="project" value="UniProtKB-SubCell"/>
</dbReference>
<evidence type="ECO:0000256" key="12">
    <source>
        <dbReference type="ARBA" id="ARBA00023326"/>
    </source>
</evidence>
<evidence type="ECO:0000256" key="9">
    <source>
        <dbReference type="ARBA" id="ARBA00023033"/>
    </source>
</evidence>
<keyword evidence="19" id="KW-1185">Reference proteome</keyword>
<comment type="subcellular location">
    <subcellularLocation>
        <location evidence="2">Secreted</location>
    </subcellularLocation>
</comment>
<reference evidence="18 19" key="1">
    <citation type="submission" date="2020-01" db="EMBL/GenBank/DDBJ databases">
        <authorList>
            <consortium name="DOE Joint Genome Institute"/>
            <person name="Haridas S."/>
            <person name="Albert R."/>
            <person name="Binder M."/>
            <person name="Bloem J."/>
            <person name="Labutti K."/>
            <person name="Salamov A."/>
            <person name="Andreopoulos B."/>
            <person name="Baker S.E."/>
            <person name="Barry K."/>
            <person name="Bills G."/>
            <person name="Bluhm B.H."/>
            <person name="Cannon C."/>
            <person name="Castanera R."/>
            <person name="Culley D.E."/>
            <person name="Daum C."/>
            <person name="Ezra D."/>
            <person name="Gonzalez J.B."/>
            <person name="Henrissat B."/>
            <person name="Kuo A."/>
            <person name="Liang C."/>
            <person name="Lipzen A."/>
            <person name="Lutzoni F."/>
            <person name="Magnuson J."/>
            <person name="Mondo S."/>
            <person name="Nolan M."/>
            <person name="Ohm R."/>
            <person name="Pangilinan J."/>
            <person name="Park H.-J.H."/>
            <person name="Ramirez L."/>
            <person name="Alfaro M."/>
            <person name="Sun H."/>
            <person name="Tritt A."/>
            <person name="Yoshinaga Y."/>
            <person name="Zwiers L.-H.L."/>
            <person name="Turgeon B.G."/>
            <person name="Goodwin S.B."/>
            <person name="Spatafora J.W."/>
            <person name="Crous P.W."/>
            <person name="Grigoriev I.V."/>
        </authorList>
    </citation>
    <scope>NUCLEOTIDE SEQUENCE [LARGE SCALE GENOMIC DNA]</scope>
    <source>
        <strain evidence="18 19">CBS 611.86</strain>
    </source>
</reference>
<comment type="catalytic activity">
    <reaction evidence="14">
        <text>[(1-&gt;4)-beta-D-glucosyl]n+m + reduced acceptor + O2 = 4-dehydro-beta-D-glucosyl-[(1-&gt;4)-beta-D-glucosyl]n-1 + [(1-&gt;4)-beta-D-glucosyl]m + acceptor + H2O.</text>
        <dbReference type="EC" id="1.14.99.56"/>
    </reaction>
</comment>
<dbReference type="EC" id="1.14.99.56" evidence="15"/>
<evidence type="ECO:0000256" key="3">
    <source>
        <dbReference type="ARBA" id="ARBA00022525"/>
    </source>
</evidence>
<dbReference type="Proteomes" id="UP000481861">
    <property type="component" value="Unassembled WGS sequence"/>
</dbReference>
<keyword evidence="4" id="KW-0479">Metal-binding</keyword>
<evidence type="ECO:0000259" key="17">
    <source>
        <dbReference type="Pfam" id="PF03443"/>
    </source>
</evidence>
<keyword evidence="6" id="KW-0136">Cellulose degradation</keyword>
<keyword evidence="11" id="KW-0119">Carbohydrate metabolism</keyword>
<comment type="similarity">
    <text evidence="13">Belongs to the polysaccharide monooxygenase AA9 family.</text>
</comment>
<keyword evidence="18" id="KW-0378">Hydrolase</keyword>
<evidence type="ECO:0000313" key="18">
    <source>
        <dbReference type="EMBL" id="KAF2869913.1"/>
    </source>
</evidence>
<evidence type="ECO:0000313" key="19">
    <source>
        <dbReference type="Proteomes" id="UP000481861"/>
    </source>
</evidence>
<dbReference type="PANTHER" id="PTHR33353">
    <property type="entry name" value="PUTATIVE (AFU_ORTHOLOGUE AFUA_1G12560)-RELATED"/>
    <property type="match status" value="1"/>
</dbReference>
<evidence type="ECO:0000256" key="4">
    <source>
        <dbReference type="ARBA" id="ARBA00022723"/>
    </source>
</evidence>
<keyword evidence="10" id="KW-1015">Disulfide bond</keyword>
<keyword evidence="7" id="KW-0560">Oxidoreductase</keyword>
<dbReference type="GO" id="GO:0030245">
    <property type="term" value="P:cellulose catabolic process"/>
    <property type="evidence" value="ECO:0007669"/>
    <property type="project" value="UniProtKB-KW"/>
</dbReference>
<evidence type="ECO:0000256" key="10">
    <source>
        <dbReference type="ARBA" id="ARBA00023157"/>
    </source>
</evidence>
<dbReference type="OrthoDB" id="3496539at2759"/>
<evidence type="ECO:0000256" key="11">
    <source>
        <dbReference type="ARBA" id="ARBA00023277"/>
    </source>
</evidence>
<name>A0A7C8I8E4_9PLEO</name>
<keyword evidence="8" id="KW-0186">Copper</keyword>
<protein>
    <recommendedName>
        <fullName evidence="15">lytic cellulose monooxygenase (C4-dehydrogenating)</fullName>
        <ecNumber evidence="15">1.14.99.56</ecNumber>
    </recommendedName>
</protein>
<dbReference type="GO" id="GO:0004497">
    <property type="term" value="F:monooxygenase activity"/>
    <property type="evidence" value="ECO:0007669"/>
    <property type="project" value="UniProtKB-KW"/>
</dbReference>
<dbReference type="Gene3D" id="2.70.50.70">
    <property type="match status" value="1"/>
</dbReference>
<keyword evidence="9" id="KW-0503">Monooxygenase</keyword>
<accession>A0A7C8I8E4</accession>
<sequence>MVHSSLIVAVAAFASSVHGHYTFVRLAVNGKWHEPMQYVRNKTDNYWEADTPGGYSNRPRDWNWWTAPTDKPESMRCGRDNMAWANQTDVLSVRTGDEFEFAHTSEPPSAWTDGTFNNCPDGRGTCKGSDPSQYPYYFHAGPVVVHISKVPEGKDAHTYDGSGEWVKIHTLGLEKRPNEAKPYIWLPRMGREPEDEYDPARKPGRIIFKLPKETPKGQYLLRAASVWQAYRYTYENTTGVAGVAQLYHSCAQLEVASDVTGSLPKGVLIPEAFQYDQPGMNTSSEMALYQKVDEDYTYPGGPLWNGKELVEDKPAL</sequence>
<comment type="caution">
    <text evidence="18">The sequence shown here is derived from an EMBL/GenBank/DDBJ whole genome shotgun (WGS) entry which is preliminary data.</text>
</comment>
<evidence type="ECO:0000256" key="16">
    <source>
        <dbReference type="SAM" id="SignalP"/>
    </source>
</evidence>
<keyword evidence="3" id="KW-0964">Secreted</keyword>
<dbReference type="InterPro" id="IPR049892">
    <property type="entry name" value="AA9"/>
</dbReference>
<dbReference type="PANTHER" id="PTHR33353:SF10">
    <property type="entry name" value="ENDO-BETA-1,4-GLUCANASE D"/>
    <property type="match status" value="1"/>
</dbReference>